<dbReference type="Pfam" id="PF13561">
    <property type="entry name" value="adh_short_C2"/>
    <property type="match status" value="1"/>
</dbReference>
<dbReference type="InterPro" id="IPR020904">
    <property type="entry name" value="Sc_DH/Rdtase_CS"/>
</dbReference>
<reference evidence="3" key="1">
    <citation type="submission" date="2021-12" db="EMBL/GenBank/DDBJ databases">
        <title>Alicyclobacillaceae gen. nov., sp. nov., isolated from chalcocite enrichment system.</title>
        <authorList>
            <person name="Jiang Z."/>
        </authorList>
    </citation>
    <scope>NUCLEOTIDE SEQUENCE</scope>
    <source>
        <strain evidence="3">MYW30-H2</strain>
    </source>
</reference>
<organism evidence="3 4">
    <name type="scientific">Fodinisporobacter ferrooxydans</name>
    <dbReference type="NCBI Taxonomy" id="2901836"/>
    <lineage>
        <taxon>Bacteria</taxon>
        <taxon>Bacillati</taxon>
        <taxon>Bacillota</taxon>
        <taxon>Bacilli</taxon>
        <taxon>Bacillales</taxon>
        <taxon>Alicyclobacillaceae</taxon>
        <taxon>Fodinisporobacter</taxon>
    </lineage>
</organism>
<dbReference type="Proteomes" id="UP000830167">
    <property type="component" value="Chromosome"/>
</dbReference>
<dbReference type="NCBIfam" id="NF009499">
    <property type="entry name" value="PRK12859.1"/>
    <property type="match status" value="1"/>
</dbReference>
<dbReference type="PANTHER" id="PTHR48107:SF7">
    <property type="entry name" value="RE15974P"/>
    <property type="match status" value="1"/>
</dbReference>
<gene>
    <name evidence="3" type="ORF">LSG31_19570</name>
</gene>
<keyword evidence="4" id="KW-1185">Reference proteome</keyword>
<evidence type="ECO:0000256" key="2">
    <source>
        <dbReference type="ARBA" id="ARBA00023002"/>
    </source>
</evidence>
<dbReference type="PROSITE" id="PS00061">
    <property type="entry name" value="ADH_SHORT"/>
    <property type="match status" value="1"/>
</dbReference>
<dbReference type="EMBL" id="CP089291">
    <property type="protein sequence ID" value="UOF90039.1"/>
    <property type="molecule type" value="Genomic_DNA"/>
</dbReference>
<dbReference type="InterPro" id="IPR002347">
    <property type="entry name" value="SDR_fam"/>
</dbReference>
<sequence>MKENSNGEKLNGRIAIVTGVSRLKGIGASICTALAGEGADIFFTYWTDYDKQMPWGADRKEPFRLQKEIQDLGVRCECMEIDLSNPNSPVEVLNEVEKTLGEPFILVNNACHSVNDGYKALDYISLDNHYVINVRATTLLSVEFVRRFSKGFGGRIINVTSGQSKGAMVGEIAYATTKGAVDALTLTLSAEVAHKGITVNAVNPGPTDTGWMTDEIQQKLLPRFPMGRVGQPRDAARLIAFLASDDAEWITGQVIHSEGGFMR</sequence>
<protein>
    <submittedName>
        <fullName evidence="3">SDR family oxidoreductase</fullName>
    </submittedName>
</protein>
<dbReference type="PRINTS" id="PR00080">
    <property type="entry name" value="SDRFAMILY"/>
</dbReference>
<accession>A0ABY4CI52</accession>
<dbReference type="NCBIfam" id="NF009389">
    <property type="entry name" value="PRK12748.1"/>
    <property type="match status" value="1"/>
</dbReference>
<keyword evidence="2" id="KW-0560">Oxidoreductase</keyword>
<dbReference type="Gene3D" id="3.40.50.720">
    <property type="entry name" value="NAD(P)-binding Rossmann-like Domain"/>
    <property type="match status" value="1"/>
</dbReference>
<comment type="similarity">
    <text evidence="1">Belongs to the short-chain dehydrogenases/reductases (SDR) family.</text>
</comment>
<proteinExistence type="inferred from homology"/>
<evidence type="ECO:0000313" key="3">
    <source>
        <dbReference type="EMBL" id="UOF90039.1"/>
    </source>
</evidence>
<dbReference type="CDD" id="cd05233">
    <property type="entry name" value="SDR_c"/>
    <property type="match status" value="1"/>
</dbReference>
<dbReference type="RefSeq" id="WP_347436732.1">
    <property type="nucleotide sequence ID" value="NZ_CP089291.1"/>
</dbReference>
<dbReference type="InterPro" id="IPR036291">
    <property type="entry name" value="NAD(P)-bd_dom_sf"/>
</dbReference>
<name>A0ABY4CI52_9BACL</name>
<dbReference type="PRINTS" id="PR00081">
    <property type="entry name" value="GDHRDH"/>
</dbReference>
<evidence type="ECO:0000256" key="1">
    <source>
        <dbReference type="ARBA" id="ARBA00006484"/>
    </source>
</evidence>
<dbReference type="PANTHER" id="PTHR48107">
    <property type="entry name" value="NADPH-DEPENDENT ALDEHYDE REDUCTASE-LIKE PROTEIN, CHLOROPLASTIC-RELATED"/>
    <property type="match status" value="1"/>
</dbReference>
<evidence type="ECO:0000313" key="4">
    <source>
        <dbReference type="Proteomes" id="UP000830167"/>
    </source>
</evidence>
<dbReference type="SUPFAM" id="SSF51735">
    <property type="entry name" value="NAD(P)-binding Rossmann-fold domains"/>
    <property type="match status" value="1"/>
</dbReference>